<dbReference type="EMBL" id="CH476596">
    <property type="protein sequence ID" value="EAU36939.1"/>
    <property type="molecule type" value="Genomic_DNA"/>
</dbReference>
<proteinExistence type="predicted"/>
<evidence type="ECO:0000313" key="2">
    <source>
        <dbReference type="EMBL" id="EAU36939.1"/>
    </source>
</evidence>
<dbReference type="RefSeq" id="XP_001211155.1">
    <property type="nucleotide sequence ID" value="XM_001211155.1"/>
</dbReference>
<evidence type="ECO:0000256" key="1">
    <source>
        <dbReference type="SAM" id="MobiDB-lite"/>
    </source>
</evidence>
<evidence type="ECO:0000313" key="3">
    <source>
        <dbReference type="Proteomes" id="UP000007963"/>
    </source>
</evidence>
<dbReference type="eggNOG" id="ENOG502SAYM">
    <property type="taxonomic scope" value="Eukaryota"/>
</dbReference>
<feature type="compositionally biased region" description="Polar residues" evidence="1">
    <location>
        <begin position="30"/>
        <end position="41"/>
    </location>
</feature>
<gene>
    <name evidence="2" type="ORF">ATEG_01977</name>
</gene>
<dbReference type="OMA" id="RIKTMAN"/>
<dbReference type="STRING" id="341663.Q0CWF7"/>
<sequence>MGLFDSFLSKSRASKSETSSSSKGKASECQADSDNTGQSVEANARPSDTVAEEDLAAKNSPAIPAVDQSVQPPETSVTEGSLPCTGVVQNDETQGRYPLANHTGRGLMRMSGFLTLLRSHRRQHPATVLDHPGSNNQPVHPAFVGNLWSEKSLDYDSVAPDFLQVFQQAGYLADLGSRQVSDKTIQSADSELTSATICRHPSQRTSTPIILPDQRPECQNPFDENAEGVERLPGSDPFSDPLDMVNTRHERQPSSEYDDAGPKLSGSFEHAHTRRPQTPFIARHSADGSLSQGSSDLHTCSNGSDWSACVDQHTATIAFNELAPQLNLEPLPQNQSSEGPCGRQHPSDEVPCPGEEKLSERRSTIFGRIRSIRSSFHLKARSSIPHERSLRRRKTFAHFPNRSYEMCSLRGKSLETLARLGGHSFLNLPADFAPATLRLPSCFVATVTYLRYFAPTVRNLFVEAGDLKVAARTYAYFADQVASAEKDQEKIELTVRSDRIPMELVQVLEQEAPRRNASHVLGVAWAFKALLAGLSGGLLGSEQLYQVLVNISYGRLSERDVPARSGLGGFSPSSYAKIKAIALAFLALSNALQLSLICAVFGLCAVLLHESQRHVSQQGIAGSIRANLGAGLLSVERLGGVFGPLLTGSADEGDHGLGHHGEREVESQRVAEMLVRNWRGVSRQLRIWESRGPMGQQGAFSWISRTGRSRS</sequence>
<reference evidence="3" key="1">
    <citation type="submission" date="2005-09" db="EMBL/GenBank/DDBJ databases">
        <title>Annotation of the Aspergillus terreus NIH2624 genome.</title>
        <authorList>
            <person name="Birren B.W."/>
            <person name="Lander E.S."/>
            <person name="Galagan J.E."/>
            <person name="Nusbaum C."/>
            <person name="Devon K."/>
            <person name="Henn M."/>
            <person name="Ma L.-J."/>
            <person name="Jaffe D.B."/>
            <person name="Butler J."/>
            <person name="Alvarez P."/>
            <person name="Gnerre S."/>
            <person name="Grabherr M."/>
            <person name="Kleber M."/>
            <person name="Mauceli E.W."/>
            <person name="Brockman W."/>
            <person name="Rounsley S."/>
            <person name="Young S.K."/>
            <person name="LaButti K."/>
            <person name="Pushparaj V."/>
            <person name="DeCaprio D."/>
            <person name="Crawford M."/>
            <person name="Koehrsen M."/>
            <person name="Engels R."/>
            <person name="Montgomery P."/>
            <person name="Pearson M."/>
            <person name="Howarth C."/>
            <person name="Larson L."/>
            <person name="Luoma S."/>
            <person name="White J."/>
            <person name="Alvarado L."/>
            <person name="Kodira C.D."/>
            <person name="Zeng Q."/>
            <person name="Oleary S."/>
            <person name="Yandava C."/>
            <person name="Denning D.W."/>
            <person name="Nierman W.C."/>
            <person name="Milne T."/>
            <person name="Madden K."/>
        </authorList>
    </citation>
    <scope>NUCLEOTIDE SEQUENCE [LARGE SCALE GENOMIC DNA]</scope>
    <source>
        <strain evidence="3">NIH 2624 / FGSC A1156</strain>
    </source>
</reference>
<dbReference type="Proteomes" id="UP000007963">
    <property type="component" value="Unassembled WGS sequence"/>
</dbReference>
<feature type="compositionally biased region" description="Polar residues" evidence="1">
    <location>
        <begin position="68"/>
        <end position="79"/>
    </location>
</feature>
<dbReference type="VEuPathDB" id="FungiDB:ATEG_01977"/>
<dbReference type="GeneID" id="4316558"/>
<accession>Q0CWF7</accession>
<feature type="region of interest" description="Disordered" evidence="1">
    <location>
        <begin position="201"/>
        <end position="273"/>
    </location>
</feature>
<dbReference type="OrthoDB" id="9994905at2759"/>
<feature type="region of interest" description="Disordered" evidence="1">
    <location>
        <begin position="1"/>
        <end position="103"/>
    </location>
</feature>
<protein>
    <submittedName>
        <fullName evidence="2">Uncharacterized protein</fullName>
    </submittedName>
</protein>
<feature type="region of interest" description="Disordered" evidence="1">
    <location>
        <begin position="329"/>
        <end position="357"/>
    </location>
</feature>
<dbReference type="HOGENOM" id="CLU_026994_0_0_1"/>
<dbReference type="AlphaFoldDB" id="Q0CWF7"/>
<name>Q0CWF7_ASPTN</name>
<organism evidence="2 3">
    <name type="scientific">Aspergillus terreus (strain NIH 2624 / FGSC A1156)</name>
    <dbReference type="NCBI Taxonomy" id="341663"/>
    <lineage>
        <taxon>Eukaryota</taxon>
        <taxon>Fungi</taxon>
        <taxon>Dikarya</taxon>
        <taxon>Ascomycota</taxon>
        <taxon>Pezizomycotina</taxon>
        <taxon>Eurotiomycetes</taxon>
        <taxon>Eurotiomycetidae</taxon>
        <taxon>Eurotiales</taxon>
        <taxon>Aspergillaceae</taxon>
        <taxon>Aspergillus</taxon>
        <taxon>Aspergillus subgen. Circumdati</taxon>
    </lineage>
</organism>